<dbReference type="Gene3D" id="1.10.10.60">
    <property type="entry name" value="Homeodomain-like"/>
    <property type="match status" value="1"/>
</dbReference>
<dbReference type="GO" id="GO:0003700">
    <property type="term" value="F:DNA-binding transcription factor activity"/>
    <property type="evidence" value="ECO:0007669"/>
    <property type="project" value="InterPro"/>
</dbReference>
<keyword evidence="3" id="KW-0804">Transcription</keyword>
<dbReference type="InterPro" id="IPR018062">
    <property type="entry name" value="HTH_AraC-typ_CS"/>
</dbReference>
<dbReference type="PROSITE" id="PS00041">
    <property type="entry name" value="HTH_ARAC_FAMILY_1"/>
    <property type="match status" value="1"/>
</dbReference>
<keyword evidence="1" id="KW-0805">Transcription regulation</keyword>
<dbReference type="InterPro" id="IPR029062">
    <property type="entry name" value="Class_I_gatase-like"/>
</dbReference>
<dbReference type="EMBL" id="CP031761">
    <property type="protein sequence ID" value="AXR03003.1"/>
    <property type="molecule type" value="Genomic_DNA"/>
</dbReference>
<dbReference type="PANTHER" id="PTHR43280">
    <property type="entry name" value="ARAC-FAMILY TRANSCRIPTIONAL REGULATOR"/>
    <property type="match status" value="1"/>
</dbReference>
<evidence type="ECO:0000313" key="6">
    <source>
        <dbReference type="Proteomes" id="UP000258102"/>
    </source>
</evidence>
<dbReference type="PANTHER" id="PTHR43280:SF2">
    <property type="entry name" value="HTH-TYPE TRANSCRIPTIONAL REGULATOR EXSA"/>
    <property type="match status" value="1"/>
</dbReference>
<dbReference type="SMART" id="SM00342">
    <property type="entry name" value="HTH_ARAC"/>
    <property type="match status" value="1"/>
</dbReference>
<evidence type="ECO:0000313" key="5">
    <source>
        <dbReference type="EMBL" id="AXR03003.1"/>
    </source>
</evidence>
<dbReference type="Gene3D" id="3.40.50.880">
    <property type="match status" value="1"/>
</dbReference>
<reference evidence="5 6" key="1">
    <citation type="submission" date="2018-08" db="EMBL/GenBank/DDBJ databases">
        <title>Whole Genome Sequences of Two Pseudoalteromonas piscicida Strains, DE1-A and DE2-A, which Exhibit Strong Antibacterial Activity against Vibrio vulnificus.</title>
        <authorList>
            <person name="Richards G.P."/>
            <person name="Needleman D.S."/>
            <person name="Watson M.A."/>
            <person name="Polson S.W."/>
        </authorList>
    </citation>
    <scope>NUCLEOTIDE SEQUENCE [LARGE SCALE GENOMIC DNA]</scope>
    <source>
        <strain evidence="5 6">DE2-A</strain>
    </source>
</reference>
<dbReference type="AlphaFoldDB" id="A0AAD0W5I9"/>
<accession>A0AAD0W5I9</accession>
<dbReference type="GO" id="GO:0043565">
    <property type="term" value="F:sequence-specific DNA binding"/>
    <property type="evidence" value="ECO:0007669"/>
    <property type="project" value="InterPro"/>
</dbReference>
<protein>
    <submittedName>
        <fullName evidence="5">Helix-turn-helix domain-containing protein</fullName>
    </submittedName>
</protein>
<organism evidence="5 6">
    <name type="scientific">Pseudoalteromonas piscicida</name>
    <dbReference type="NCBI Taxonomy" id="43662"/>
    <lineage>
        <taxon>Bacteria</taxon>
        <taxon>Pseudomonadati</taxon>
        <taxon>Pseudomonadota</taxon>
        <taxon>Gammaproteobacteria</taxon>
        <taxon>Alteromonadales</taxon>
        <taxon>Pseudoalteromonadaceae</taxon>
        <taxon>Pseudoalteromonas</taxon>
    </lineage>
</organism>
<proteinExistence type="predicted"/>
<dbReference type="SUPFAM" id="SSF46689">
    <property type="entry name" value="Homeodomain-like"/>
    <property type="match status" value="2"/>
</dbReference>
<name>A0AAD0W5I9_PSEO7</name>
<dbReference type="InterPro" id="IPR018060">
    <property type="entry name" value="HTH_AraC"/>
</dbReference>
<dbReference type="InterPro" id="IPR009057">
    <property type="entry name" value="Homeodomain-like_sf"/>
</dbReference>
<keyword evidence="2" id="KW-0238">DNA-binding</keyword>
<evidence type="ECO:0000256" key="3">
    <source>
        <dbReference type="ARBA" id="ARBA00023163"/>
    </source>
</evidence>
<dbReference type="RefSeq" id="WP_088530017.1">
    <property type="nucleotide sequence ID" value="NZ_CP021646.1"/>
</dbReference>
<dbReference type="SUPFAM" id="SSF52317">
    <property type="entry name" value="Class I glutamine amidotransferase-like"/>
    <property type="match status" value="1"/>
</dbReference>
<evidence type="ECO:0000256" key="2">
    <source>
        <dbReference type="ARBA" id="ARBA00023125"/>
    </source>
</evidence>
<sequence>MKVILLCPEHVFASALTGVIDILNVANKVAGKTVFCWKTVALSGQKSVMSSQGLEFVCHAEFSALADADVVIWLGSQFSSEPLLWQQCQQVKAQLNKHGIEFHPATYQLAGCCGTAFLATAGLLDQKQFTCSWWLTPFFTRYYPVLKPNSQKVTEQSGMVYTAGAAHSYLHLMLRFITDVLGSEVAKTIAAWLAIPNEQASQNEFVQLSGFLQHRDAQLLKAQHHISDNLDVSHSLHSLAKQACMSERTLIRRFKQHTSMTPFEYVRLARLVRTKQLLHSTNMSVEQIANQVGYQDSQALAKQYKKHYNQSLNRVRGS</sequence>
<evidence type="ECO:0000256" key="1">
    <source>
        <dbReference type="ARBA" id="ARBA00023015"/>
    </source>
</evidence>
<dbReference type="Proteomes" id="UP000258102">
    <property type="component" value="Chromosome 1"/>
</dbReference>
<evidence type="ECO:0000259" key="4">
    <source>
        <dbReference type="PROSITE" id="PS01124"/>
    </source>
</evidence>
<feature type="domain" description="HTH araC/xylS-type" evidence="4">
    <location>
        <begin position="220"/>
        <end position="318"/>
    </location>
</feature>
<gene>
    <name evidence="5" type="ORF">D0511_13685</name>
</gene>
<dbReference type="PROSITE" id="PS01124">
    <property type="entry name" value="HTH_ARAC_FAMILY_2"/>
    <property type="match status" value="1"/>
</dbReference>
<dbReference type="KEGG" id="ppis:B1L02_04075"/>
<dbReference type="Pfam" id="PF12833">
    <property type="entry name" value="HTH_18"/>
    <property type="match status" value="1"/>
</dbReference>